<keyword evidence="1" id="KW-0175">Coiled coil</keyword>
<dbReference type="PANTHER" id="PTHR18898">
    <property type="entry name" value="NUCLEOPROTEIN TPR-RELATED"/>
    <property type="match status" value="1"/>
</dbReference>
<sequence length="339" mass="39960">MAVNASLESVLSIDEIKLIPPQLVSRLENHLNQNLQNIESLKSQNIQLRASSERYEFQFEKELFENQKKVKEADELSEKLKSQCSNLEEKYCQSQAEVENLRETLRPLQNELDSLKRLCEELKQDKNNFIQQLERQKKEYEKLQGKTLRFTQNQNSSLRNNLEEKNQKVEDLVERLKELQDSHNQSDENFQAEIRAQTKLVELYKQSYEDSQQKNQELLHTIEEMHKMLREVGENHSQLEQKLSENETKWEGIVHEKELEVHSLKKELEHANDLLKKPKGVSEEGIEKMFPMAAATSKILRTGMTLTQVYSEFVRAEEELQKEKSEKQQLHEQLQQILG</sequence>
<proteinExistence type="predicted"/>
<reference evidence="3" key="1">
    <citation type="submission" date="2025-08" db="UniProtKB">
        <authorList>
            <consortium name="RefSeq"/>
        </authorList>
    </citation>
    <scope>IDENTIFICATION</scope>
    <source>
        <tissue evidence="3">Muscle</tissue>
    </source>
</reference>
<gene>
    <name evidence="3" type="primary">LOC106473776</name>
</gene>
<dbReference type="GeneID" id="106473776"/>
<dbReference type="PANTHER" id="PTHR18898:SF2">
    <property type="entry name" value="NUCLEOPROTEIN TPR"/>
    <property type="match status" value="1"/>
</dbReference>
<accession>A0ABM1BWA7</accession>
<feature type="coiled-coil region" evidence="1">
    <location>
        <begin position="306"/>
        <end position="337"/>
    </location>
</feature>
<protein>
    <submittedName>
        <fullName evidence="3">Nucleoprotein TPR-like</fullName>
    </submittedName>
</protein>
<evidence type="ECO:0000256" key="1">
    <source>
        <dbReference type="SAM" id="Coils"/>
    </source>
</evidence>
<organism evidence="2 3">
    <name type="scientific">Limulus polyphemus</name>
    <name type="common">Atlantic horseshoe crab</name>
    <dbReference type="NCBI Taxonomy" id="6850"/>
    <lineage>
        <taxon>Eukaryota</taxon>
        <taxon>Metazoa</taxon>
        <taxon>Ecdysozoa</taxon>
        <taxon>Arthropoda</taxon>
        <taxon>Chelicerata</taxon>
        <taxon>Merostomata</taxon>
        <taxon>Xiphosura</taxon>
        <taxon>Limulidae</taxon>
        <taxon>Limulus</taxon>
    </lineage>
</organism>
<feature type="non-terminal residue" evidence="3">
    <location>
        <position position="339"/>
    </location>
</feature>
<evidence type="ECO:0000313" key="2">
    <source>
        <dbReference type="Proteomes" id="UP000694941"/>
    </source>
</evidence>
<name>A0ABM1BWA7_LIMPO</name>
<evidence type="ECO:0000313" key="3">
    <source>
        <dbReference type="RefSeq" id="XP_013789908.1"/>
    </source>
</evidence>
<feature type="coiled-coil region" evidence="1">
    <location>
        <begin position="70"/>
        <end position="274"/>
    </location>
</feature>
<keyword evidence="2" id="KW-1185">Reference proteome</keyword>
<dbReference type="RefSeq" id="XP_013789908.1">
    <property type="nucleotide sequence ID" value="XM_013934454.1"/>
</dbReference>
<dbReference type="Proteomes" id="UP000694941">
    <property type="component" value="Unplaced"/>
</dbReference>